<evidence type="ECO:0000256" key="12">
    <source>
        <dbReference type="ARBA" id="ARBA00022777"/>
    </source>
</evidence>
<keyword evidence="14 22" id="KW-0067">ATP-binding</keyword>
<dbReference type="InterPro" id="IPR001220">
    <property type="entry name" value="Legume_lectin_dom"/>
</dbReference>
<comment type="function">
    <text evidence="19">Involved in resistance response to the pathogenic oomycetes Phytophthora infestans and Phytophthora capsici.</text>
</comment>
<comment type="function">
    <text evidence="20">Promotes hydrogen peroxide H(2)O(2) production and cell death.</text>
</comment>
<proteinExistence type="inferred from homology"/>
<dbReference type="PROSITE" id="PS00308">
    <property type="entry name" value="LECTIN_LEGUME_ALPHA"/>
    <property type="match status" value="1"/>
</dbReference>
<keyword evidence="6" id="KW-0723">Serine/threonine-protein kinase</keyword>
<dbReference type="OrthoDB" id="4062651at2759"/>
<dbReference type="EMBL" id="CM018039">
    <property type="protein sequence ID" value="KAA8536352.1"/>
    <property type="molecule type" value="Genomic_DNA"/>
</dbReference>
<dbReference type="EC" id="2.7.11.1" evidence="4"/>
<comment type="subcellular location">
    <subcellularLocation>
        <location evidence="1">Cell membrane</location>
        <topology evidence="1">Single-pass type I membrane protein</topology>
    </subcellularLocation>
</comment>
<keyword evidence="16 23" id="KW-0472">Membrane</keyword>
<dbReference type="SMART" id="SM00220">
    <property type="entry name" value="S_TKc"/>
    <property type="match status" value="1"/>
</dbReference>
<dbReference type="Gene3D" id="1.10.510.10">
    <property type="entry name" value="Transferase(Phosphotransferase) domain 1"/>
    <property type="match status" value="1"/>
</dbReference>
<dbReference type="FunFam" id="1.10.510.10:FF:000240">
    <property type="entry name" value="Lectin-domain containing receptor kinase A4.3"/>
    <property type="match status" value="1"/>
</dbReference>
<evidence type="ECO:0000313" key="25">
    <source>
        <dbReference type="EMBL" id="KAA8536352.1"/>
    </source>
</evidence>
<keyword evidence="5" id="KW-1003">Cell membrane</keyword>
<evidence type="ECO:0000256" key="1">
    <source>
        <dbReference type="ARBA" id="ARBA00004251"/>
    </source>
</evidence>
<evidence type="ECO:0000256" key="16">
    <source>
        <dbReference type="ARBA" id="ARBA00023136"/>
    </source>
</evidence>
<dbReference type="InterPro" id="IPR011009">
    <property type="entry name" value="Kinase-like_dom_sf"/>
</dbReference>
<dbReference type="SUPFAM" id="SSF49899">
    <property type="entry name" value="Concanavalin A-like lectins/glucanases"/>
    <property type="match status" value="1"/>
</dbReference>
<keyword evidence="18" id="KW-0325">Glycoprotein</keyword>
<comment type="subunit">
    <text evidence="21">Interacts with ABCG40.</text>
</comment>
<evidence type="ECO:0000256" key="21">
    <source>
        <dbReference type="ARBA" id="ARBA00063357"/>
    </source>
</evidence>
<evidence type="ECO:0000256" key="20">
    <source>
        <dbReference type="ARBA" id="ARBA00058818"/>
    </source>
</evidence>
<dbReference type="Proteomes" id="UP000325577">
    <property type="component" value="Linkage Group LG16"/>
</dbReference>
<dbReference type="GO" id="GO:0005886">
    <property type="term" value="C:plasma membrane"/>
    <property type="evidence" value="ECO:0007669"/>
    <property type="project" value="UniProtKB-SubCell"/>
</dbReference>
<keyword evidence="13" id="KW-0611">Plant defense</keyword>
<dbReference type="AlphaFoldDB" id="A0A5J5B3C1"/>
<dbReference type="InterPro" id="IPR050528">
    <property type="entry name" value="L-type_Lectin-RKs"/>
</dbReference>
<comment type="similarity">
    <text evidence="2">In the N-terminal section; belongs to the leguminous lectin family.</text>
</comment>
<dbReference type="GO" id="GO:0004674">
    <property type="term" value="F:protein serine/threonine kinase activity"/>
    <property type="evidence" value="ECO:0007669"/>
    <property type="project" value="UniProtKB-KW"/>
</dbReference>
<dbReference type="GO" id="GO:0002229">
    <property type="term" value="P:defense response to oomycetes"/>
    <property type="evidence" value="ECO:0007669"/>
    <property type="project" value="UniProtKB-ARBA"/>
</dbReference>
<keyword evidence="8 23" id="KW-0812">Transmembrane</keyword>
<dbReference type="InterPro" id="IPR000719">
    <property type="entry name" value="Prot_kinase_dom"/>
</dbReference>
<evidence type="ECO:0000256" key="18">
    <source>
        <dbReference type="ARBA" id="ARBA00023180"/>
    </source>
</evidence>
<evidence type="ECO:0000256" key="22">
    <source>
        <dbReference type="PROSITE-ProRule" id="PRU10141"/>
    </source>
</evidence>
<dbReference type="GO" id="GO:0005524">
    <property type="term" value="F:ATP binding"/>
    <property type="evidence" value="ECO:0007669"/>
    <property type="project" value="UniProtKB-UniRule"/>
</dbReference>
<name>A0A5J5B3C1_9ASTE</name>
<evidence type="ECO:0000256" key="3">
    <source>
        <dbReference type="ARBA" id="ARBA00010217"/>
    </source>
</evidence>
<dbReference type="InterPro" id="IPR013320">
    <property type="entry name" value="ConA-like_dom_sf"/>
</dbReference>
<evidence type="ECO:0000256" key="15">
    <source>
        <dbReference type="ARBA" id="ARBA00022989"/>
    </source>
</evidence>
<protein>
    <recommendedName>
        <fullName evidence="4">non-specific serine/threonine protein kinase</fullName>
        <ecNumber evidence="4">2.7.11.1</ecNumber>
    </recommendedName>
</protein>
<dbReference type="InterPro" id="IPR017441">
    <property type="entry name" value="Protein_kinase_ATP_BS"/>
</dbReference>
<comment type="similarity">
    <text evidence="3">In the C-terminal section; belongs to the protein kinase superfamily. Ser/Thr protein kinase family.</text>
</comment>
<dbReference type="PROSITE" id="PS00108">
    <property type="entry name" value="PROTEIN_KINASE_ST"/>
    <property type="match status" value="1"/>
</dbReference>
<keyword evidence="17" id="KW-0675">Receptor</keyword>
<accession>A0A5J5B3C1</accession>
<evidence type="ECO:0000256" key="23">
    <source>
        <dbReference type="SAM" id="Phobius"/>
    </source>
</evidence>
<keyword evidence="11 22" id="KW-0547">Nucleotide-binding</keyword>
<dbReference type="FunFam" id="2.60.120.200:FF:000103">
    <property type="entry name" value="L-type lectin-domain containing receptor kinase IX.1"/>
    <property type="match status" value="1"/>
</dbReference>
<evidence type="ECO:0000256" key="7">
    <source>
        <dbReference type="ARBA" id="ARBA00022679"/>
    </source>
</evidence>
<evidence type="ECO:0000256" key="14">
    <source>
        <dbReference type="ARBA" id="ARBA00022840"/>
    </source>
</evidence>
<dbReference type="Pfam" id="PF00069">
    <property type="entry name" value="Pkinase"/>
    <property type="match status" value="1"/>
</dbReference>
<keyword evidence="9" id="KW-0732">Signal</keyword>
<dbReference type="PANTHER" id="PTHR27007">
    <property type="match status" value="1"/>
</dbReference>
<dbReference type="SUPFAM" id="SSF56112">
    <property type="entry name" value="Protein kinase-like (PK-like)"/>
    <property type="match status" value="1"/>
</dbReference>
<dbReference type="PROSITE" id="PS50011">
    <property type="entry name" value="PROTEIN_KINASE_DOM"/>
    <property type="match status" value="1"/>
</dbReference>
<dbReference type="CDD" id="cd14066">
    <property type="entry name" value="STKc_IRAK"/>
    <property type="match status" value="1"/>
</dbReference>
<evidence type="ECO:0000256" key="10">
    <source>
        <dbReference type="ARBA" id="ARBA00022734"/>
    </source>
</evidence>
<keyword evidence="7" id="KW-0808">Transferase</keyword>
<feature type="transmembrane region" description="Helical" evidence="23">
    <location>
        <begin position="313"/>
        <end position="336"/>
    </location>
</feature>
<dbReference type="FunFam" id="3.30.200.20:FF:000168">
    <property type="entry name" value="L-type lectin-domain containing receptor kinase IX.1"/>
    <property type="match status" value="1"/>
</dbReference>
<evidence type="ECO:0000256" key="13">
    <source>
        <dbReference type="ARBA" id="ARBA00022821"/>
    </source>
</evidence>
<keyword evidence="26" id="KW-1185">Reference proteome</keyword>
<evidence type="ECO:0000256" key="17">
    <source>
        <dbReference type="ARBA" id="ARBA00023170"/>
    </source>
</evidence>
<evidence type="ECO:0000259" key="24">
    <source>
        <dbReference type="PROSITE" id="PS50011"/>
    </source>
</evidence>
<evidence type="ECO:0000256" key="4">
    <source>
        <dbReference type="ARBA" id="ARBA00012513"/>
    </source>
</evidence>
<reference evidence="25 26" key="1">
    <citation type="submission" date="2019-09" db="EMBL/GenBank/DDBJ databases">
        <title>A chromosome-level genome assembly of the Chinese tupelo Nyssa sinensis.</title>
        <authorList>
            <person name="Yang X."/>
            <person name="Kang M."/>
            <person name="Yang Y."/>
            <person name="Xiong H."/>
            <person name="Wang M."/>
            <person name="Zhang Z."/>
            <person name="Wang Z."/>
            <person name="Wu H."/>
            <person name="Ma T."/>
            <person name="Liu J."/>
            <person name="Xi Z."/>
        </authorList>
    </citation>
    <scope>NUCLEOTIDE SEQUENCE [LARGE SCALE GENOMIC DNA]</scope>
    <source>
        <strain evidence="25">J267</strain>
        <tissue evidence="25">Leaf</tissue>
    </source>
</reference>
<evidence type="ECO:0000256" key="2">
    <source>
        <dbReference type="ARBA" id="ARBA00008536"/>
    </source>
</evidence>
<keyword evidence="10" id="KW-0430">Lectin</keyword>
<feature type="binding site" evidence="22">
    <location>
        <position position="408"/>
    </location>
    <ligand>
        <name>ATP</name>
        <dbReference type="ChEBI" id="CHEBI:30616"/>
    </ligand>
</feature>
<evidence type="ECO:0000256" key="5">
    <source>
        <dbReference type="ARBA" id="ARBA00022475"/>
    </source>
</evidence>
<gene>
    <name evidence="25" type="ORF">F0562_028830</name>
</gene>
<dbReference type="Pfam" id="PF00139">
    <property type="entry name" value="Lectin_legB"/>
    <property type="match status" value="1"/>
</dbReference>
<evidence type="ECO:0000256" key="11">
    <source>
        <dbReference type="ARBA" id="ARBA00022741"/>
    </source>
</evidence>
<dbReference type="GO" id="GO:0030246">
    <property type="term" value="F:carbohydrate binding"/>
    <property type="evidence" value="ECO:0007669"/>
    <property type="project" value="UniProtKB-KW"/>
</dbReference>
<keyword evidence="15 23" id="KW-1133">Transmembrane helix</keyword>
<feature type="domain" description="Protein kinase" evidence="24">
    <location>
        <begin position="379"/>
        <end position="649"/>
    </location>
</feature>
<evidence type="ECO:0000256" key="6">
    <source>
        <dbReference type="ARBA" id="ARBA00022527"/>
    </source>
</evidence>
<dbReference type="InterPro" id="IPR000985">
    <property type="entry name" value="Lectin_LegA_CS"/>
</dbReference>
<evidence type="ECO:0000313" key="26">
    <source>
        <dbReference type="Proteomes" id="UP000325577"/>
    </source>
</evidence>
<dbReference type="PROSITE" id="PS00107">
    <property type="entry name" value="PROTEIN_KINASE_ATP"/>
    <property type="match status" value="1"/>
</dbReference>
<evidence type="ECO:0000256" key="8">
    <source>
        <dbReference type="ARBA" id="ARBA00022692"/>
    </source>
</evidence>
<dbReference type="InterPro" id="IPR019825">
    <property type="entry name" value="Lectin_legB_Mn/Ca_BS"/>
</dbReference>
<dbReference type="PROSITE" id="PS00307">
    <property type="entry name" value="LECTIN_LEGUME_BETA"/>
    <property type="match status" value="1"/>
</dbReference>
<evidence type="ECO:0000256" key="9">
    <source>
        <dbReference type="ARBA" id="ARBA00022729"/>
    </source>
</evidence>
<dbReference type="CDD" id="cd06899">
    <property type="entry name" value="lectin_legume_LecRK_Arcelin_ConA"/>
    <property type="match status" value="1"/>
</dbReference>
<dbReference type="InterPro" id="IPR008271">
    <property type="entry name" value="Ser/Thr_kinase_AS"/>
</dbReference>
<sequence length="701" mass="78504">MSAIIAFPDVFELGVIANIAISLPMYYPEHENHWMQRRSFDQDNHDINYEGDATTSDGTIHLTLYERDNIHKSKGPATYINGSKGRATYIKPMQLGDKTSGNLTDFSTRFSFVIHSNYSNPIGDGLAFFLAPNGSHSPPQTEGGGLGLGIVGSDQPVNLTEQYPFVAVEFDTYSNPWDPDENHVGIDINSVKSVKYVPWPASISDGIPTEVWISYNATLKNLSVSVTKFVSDKAEQATIYYKVDLRDYLPEWVTFGFSATTGSSIERHYICSWSFSSDLQVYETYETDPMAVRGGFNPSPNIPDTSRRGNKRVMAGLIIGACVVACGIGLLSLCFWRKWAKGKSINDHVFNKTMDGEFEKGMGPKRFPYKELARATKNFVEEEKLGEGGFGGVYKGFLRDLNTYVAIKRVSRASRQGVKEYVSEVNVISRLRHRNLVQLLGWCHERRELLLVYEFMPNGSLDSLLYKEKSLLPWDMRYKIAQGLASALLYLHEEWEQCVVHRDVKSSNIMLDSSFNTKLGDFGLARFVDHEKGSQTTDLAGTMGYVAPECVLTGKASRESDVYSFGIVALEITCGRKPIDPKAEESQIILVEWVWELYGMGKILEAADPKLCADFDEREMERLMIVGLWCAHPDINCRPLIRQAIHVLTFEASLPSLPAKMPVPTYLSPPVLVPSSLCSLNYSAPALGNNQIRLLNYSYNN</sequence>
<organism evidence="25 26">
    <name type="scientific">Nyssa sinensis</name>
    <dbReference type="NCBI Taxonomy" id="561372"/>
    <lineage>
        <taxon>Eukaryota</taxon>
        <taxon>Viridiplantae</taxon>
        <taxon>Streptophyta</taxon>
        <taxon>Embryophyta</taxon>
        <taxon>Tracheophyta</taxon>
        <taxon>Spermatophyta</taxon>
        <taxon>Magnoliopsida</taxon>
        <taxon>eudicotyledons</taxon>
        <taxon>Gunneridae</taxon>
        <taxon>Pentapetalae</taxon>
        <taxon>asterids</taxon>
        <taxon>Cornales</taxon>
        <taxon>Nyssaceae</taxon>
        <taxon>Nyssa</taxon>
    </lineage>
</organism>
<evidence type="ECO:0000256" key="19">
    <source>
        <dbReference type="ARBA" id="ARBA00058054"/>
    </source>
</evidence>
<dbReference type="GO" id="GO:0009626">
    <property type="term" value="P:plant-type hypersensitive response"/>
    <property type="evidence" value="ECO:0007669"/>
    <property type="project" value="UniProtKB-ARBA"/>
</dbReference>
<keyword evidence="12" id="KW-0418">Kinase</keyword>
<dbReference type="Gene3D" id="3.30.200.20">
    <property type="entry name" value="Phosphorylase Kinase, domain 1"/>
    <property type="match status" value="1"/>
</dbReference>
<dbReference type="Gene3D" id="2.60.120.200">
    <property type="match status" value="1"/>
</dbReference>